<dbReference type="Pfam" id="PF00290">
    <property type="entry name" value="Trp_syntA"/>
    <property type="match status" value="1"/>
</dbReference>
<dbReference type="EC" id="4.2.1.20" evidence="9"/>
<comment type="similarity">
    <text evidence="9 10">Belongs to the TrpA family.</text>
</comment>
<evidence type="ECO:0000313" key="13">
    <source>
        <dbReference type="EMBL" id="PIY33948.1"/>
    </source>
</evidence>
<dbReference type="Proteomes" id="UP000230646">
    <property type="component" value="Unassembled WGS sequence"/>
</dbReference>
<proteinExistence type="inferred from homology"/>
<evidence type="ECO:0000256" key="4">
    <source>
        <dbReference type="ARBA" id="ARBA00022605"/>
    </source>
</evidence>
<dbReference type="InterPro" id="IPR011060">
    <property type="entry name" value="RibuloseP-bd_barrel"/>
</dbReference>
<dbReference type="InterPro" id="IPR013785">
    <property type="entry name" value="Aldolase_TIM"/>
</dbReference>
<dbReference type="EMBL" id="MNYY01000131">
    <property type="protein sequence ID" value="OIP67805.1"/>
    <property type="molecule type" value="Genomic_DNA"/>
</dbReference>
<evidence type="ECO:0000313" key="17">
    <source>
        <dbReference type="Proteomes" id="UP000230646"/>
    </source>
</evidence>
<dbReference type="Gene3D" id="3.20.20.70">
    <property type="entry name" value="Aldolase class I"/>
    <property type="match status" value="1"/>
</dbReference>
<comment type="pathway">
    <text evidence="2 9">Amino-acid biosynthesis; L-tryptophan biosynthesis; L-tryptophan from chorismate: step 5/5.</text>
</comment>
<reference evidence="11 15" key="1">
    <citation type="journal article" date="2016" name="Environ. Microbiol.">
        <title>Genomic resolution of a cold subsurface aquifer community provides metabolic insights for novel microbes adapted to high CO concentrations.</title>
        <authorList>
            <person name="Probst A.J."/>
            <person name="Castelle C.J."/>
            <person name="Singh A."/>
            <person name="Brown C.T."/>
            <person name="Anantharaman K."/>
            <person name="Sharon I."/>
            <person name="Hug L.A."/>
            <person name="Burstein D."/>
            <person name="Emerson J.B."/>
            <person name="Thomas B.C."/>
            <person name="Banfield J.F."/>
        </authorList>
    </citation>
    <scope>NUCLEOTIDE SEQUENCE [LARGE SCALE GENOMIC DNA]</scope>
    <source>
        <strain evidence="11">CG2_30_33_13</strain>
    </source>
</reference>
<name>A0A1J5G598_9BACT</name>
<evidence type="ECO:0000256" key="8">
    <source>
        <dbReference type="ARBA" id="ARBA00049047"/>
    </source>
</evidence>
<keyword evidence="6 9" id="KW-0057">Aromatic amino acid biosynthesis</keyword>
<organism evidence="11 15">
    <name type="scientific">Candidatus Infernicultor aquiphilus</name>
    <dbReference type="NCBI Taxonomy" id="1805029"/>
    <lineage>
        <taxon>Bacteria</taxon>
        <taxon>Pseudomonadati</taxon>
        <taxon>Atribacterota</taxon>
        <taxon>Candidatus Phoenicimicrobiia</taxon>
        <taxon>Candidatus Pheonicimicrobiales</taxon>
        <taxon>Candidatus Phoenicimicrobiaceae</taxon>
        <taxon>Candidatus Infernicultor</taxon>
    </lineage>
</organism>
<dbReference type="EMBL" id="PFKO01000009">
    <property type="protein sequence ID" value="PIY33948.1"/>
    <property type="molecule type" value="Genomic_DNA"/>
</dbReference>
<dbReference type="RefSeq" id="WP_406606621.1">
    <property type="nucleotide sequence ID" value="NZ_PFKO01000009.1"/>
</dbReference>
<evidence type="ECO:0000256" key="9">
    <source>
        <dbReference type="HAMAP-Rule" id="MF_00131"/>
    </source>
</evidence>
<evidence type="ECO:0000256" key="5">
    <source>
        <dbReference type="ARBA" id="ARBA00022822"/>
    </source>
</evidence>
<dbReference type="STRING" id="1805029.AUK42_06665"/>
<accession>A0A2M7PTH7</accession>
<keyword evidence="4 9" id="KW-0028">Amino-acid biosynthesis</keyword>
<dbReference type="Proteomes" id="UP000182763">
    <property type="component" value="Unassembled WGS sequence"/>
</dbReference>
<comment type="catalytic activity">
    <reaction evidence="8 9">
        <text>(1S,2R)-1-C-(indol-3-yl)glycerol 3-phosphate + L-serine = D-glyceraldehyde 3-phosphate + L-tryptophan + H2O</text>
        <dbReference type="Rhea" id="RHEA:10532"/>
        <dbReference type="ChEBI" id="CHEBI:15377"/>
        <dbReference type="ChEBI" id="CHEBI:33384"/>
        <dbReference type="ChEBI" id="CHEBI:57912"/>
        <dbReference type="ChEBI" id="CHEBI:58866"/>
        <dbReference type="ChEBI" id="CHEBI:59776"/>
        <dbReference type="EC" id="4.2.1.20"/>
    </reaction>
</comment>
<evidence type="ECO:0000256" key="10">
    <source>
        <dbReference type="RuleBase" id="RU003662"/>
    </source>
</evidence>
<feature type="active site" description="Proton acceptor" evidence="9">
    <location>
        <position position="60"/>
    </location>
</feature>
<accession>A0A1J5G598</accession>
<dbReference type="Proteomes" id="UP000228560">
    <property type="component" value="Unassembled WGS sequence"/>
</dbReference>
<dbReference type="GO" id="GO:0004834">
    <property type="term" value="F:tryptophan synthase activity"/>
    <property type="evidence" value="ECO:0007669"/>
    <property type="project" value="UniProtKB-UniRule"/>
</dbReference>
<dbReference type="EMBL" id="PFTV01000117">
    <property type="protein sequence ID" value="PJB56621.1"/>
    <property type="molecule type" value="Genomic_DNA"/>
</dbReference>
<evidence type="ECO:0000256" key="7">
    <source>
        <dbReference type="ARBA" id="ARBA00023239"/>
    </source>
</evidence>
<comment type="caution">
    <text evidence="11">The sequence shown here is derived from an EMBL/GenBank/DDBJ whole genome shotgun (WGS) entry which is preliminary data.</text>
</comment>
<evidence type="ECO:0000256" key="6">
    <source>
        <dbReference type="ARBA" id="ARBA00023141"/>
    </source>
</evidence>
<dbReference type="NCBIfam" id="TIGR00262">
    <property type="entry name" value="trpA"/>
    <property type="match status" value="1"/>
</dbReference>
<evidence type="ECO:0000313" key="15">
    <source>
        <dbReference type="Proteomes" id="UP000182763"/>
    </source>
</evidence>
<evidence type="ECO:0000256" key="3">
    <source>
        <dbReference type="ARBA" id="ARBA00011270"/>
    </source>
</evidence>
<dbReference type="PANTHER" id="PTHR43406:SF1">
    <property type="entry name" value="TRYPTOPHAN SYNTHASE ALPHA CHAIN, CHLOROPLASTIC"/>
    <property type="match status" value="1"/>
</dbReference>
<dbReference type="PROSITE" id="PS00167">
    <property type="entry name" value="TRP_SYNTHASE_ALPHA"/>
    <property type="match status" value="1"/>
</dbReference>
<reference evidence="12" key="2">
    <citation type="submission" date="2017-09" db="EMBL/GenBank/DDBJ databases">
        <title>Depth-based differentiation of microbial function through sediment-hosted aquifers and enrichment of novel symbionts in the deep terrestrial subsurface.</title>
        <authorList>
            <person name="Probst A.J."/>
            <person name="Ladd B."/>
            <person name="Jarett J.K."/>
            <person name="Geller-Mcgrath D.E."/>
            <person name="Sieber C.M.K."/>
            <person name="Emerson J.B."/>
            <person name="Anantharaman K."/>
            <person name="Thomas B.C."/>
            <person name="Malmstrom R."/>
            <person name="Stieglmeier M."/>
            <person name="Klingl A."/>
            <person name="Woyke T."/>
            <person name="Ryan C.M."/>
            <person name="Banfield J.F."/>
        </authorList>
    </citation>
    <scope>NUCLEOTIDE SEQUENCE</scope>
    <source>
        <strain evidence="12">CG_4_8_14_3_um_filter_34_18</strain>
    </source>
</reference>
<dbReference type="InterPro" id="IPR018204">
    <property type="entry name" value="Trp_synthase_alpha_AS"/>
</dbReference>
<dbReference type="FunFam" id="3.20.20.70:FF:000037">
    <property type="entry name" value="Tryptophan synthase alpha chain"/>
    <property type="match status" value="1"/>
</dbReference>
<protein>
    <recommendedName>
        <fullName evidence="9">Tryptophan synthase alpha chain</fullName>
        <ecNumber evidence="9">4.2.1.20</ecNumber>
    </recommendedName>
</protein>
<sequence length="276" mass="30425">MMRIEKVLRNLREKGKKSLIIYITAGDPNLKITEELVYSIAEAGADVVELGIPFSDPLADGPTIQQASYRALKGKVTISKILSTIEKIRKKSSVPIALMTYYNPIFCYGLDRFVADSKAVGVDGLIVPDLPLEESKELRGITERFGIELISFIAPTSTPQRIAAIAQSARGFIYCVSVTGVTGVRKNFSPKIVEMIEKIRLYTDMPLAIGFGISGPEQAKEATKYADAVIVGSAVVKLIENSRKDLSVMLPQISNFVKSLKEAIRTEERRKNKNKI</sequence>
<accession>A0A2M7KAG9</accession>
<dbReference type="InterPro" id="IPR002028">
    <property type="entry name" value="Trp_synthase_suA"/>
</dbReference>
<evidence type="ECO:0000313" key="12">
    <source>
        <dbReference type="EMBL" id="PIX35127.1"/>
    </source>
</evidence>
<evidence type="ECO:0000313" key="16">
    <source>
        <dbReference type="Proteomes" id="UP000228560"/>
    </source>
</evidence>
<evidence type="ECO:0000256" key="1">
    <source>
        <dbReference type="ARBA" id="ARBA00003365"/>
    </source>
</evidence>
<dbReference type="GO" id="GO:0005829">
    <property type="term" value="C:cytosol"/>
    <property type="evidence" value="ECO:0007669"/>
    <property type="project" value="TreeGrafter"/>
</dbReference>
<evidence type="ECO:0000313" key="14">
    <source>
        <dbReference type="EMBL" id="PJB56621.1"/>
    </source>
</evidence>
<accession>A0A2M8CC33</accession>
<comment type="subunit">
    <text evidence="3 9">Tetramer of two alpha and two beta chains.</text>
</comment>
<dbReference type="UniPathway" id="UPA00035">
    <property type="reaction ID" value="UER00044"/>
</dbReference>
<reference evidence="16 17" key="3">
    <citation type="submission" date="2017-09" db="EMBL/GenBank/DDBJ databases">
        <title>Depth-based differentiation of microbial function through sediment-hosted aquifers and enrichment of novel symbionts in the deep terrestrial subsurface.</title>
        <authorList>
            <person name="Probst A.J."/>
            <person name="Ladd B."/>
            <person name="Jarett J.K."/>
            <person name="Geller-Mcgrath D.E."/>
            <person name="Sieber C.M."/>
            <person name="Emerson J.B."/>
            <person name="Anantharaman K."/>
            <person name="Thomas B.C."/>
            <person name="Malmstrom R."/>
            <person name="Stieglmeier M."/>
            <person name="Klingl A."/>
            <person name="Woyke T."/>
            <person name="Ryan C.M."/>
            <person name="Banfield J.F."/>
        </authorList>
    </citation>
    <scope>NUCLEOTIDE SEQUENCE [LARGE SCALE GENOMIC DNA]</scope>
    <source>
        <strain evidence="13">CG_4_10_14_3_um_filter_34_13</strain>
        <strain evidence="14">CG_4_9_14_3_um_filter_33_16</strain>
    </source>
</reference>
<dbReference type="EMBL" id="PFIP01000019">
    <property type="protein sequence ID" value="PIX35127.1"/>
    <property type="molecule type" value="Genomic_DNA"/>
</dbReference>
<keyword evidence="7 9" id="KW-0456">Lyase</keyword>
<dbReference type="AlphaFoldDB" id="A0A1J5G598"/>
<keyword evidence="5 9" id="KW-0822">Tryptophan biosynthesis</keyword>
<evidence type="ECO:0000313" key="11">
    <source>
        <dbReference type="EMBL" id="OIP67805.1"/>
    </source>
</evidence>
<dbReference type="CDD" id="cd04724">
    <property type="entry name" value="Tryptophan_synthase_alpha"/>
    <property type="match status" value="1"/>
</dbReference>
<evidence type="ECO:0000256" key="2">
    <source>
        <dbReference type="ARBA" id="ARBA00004733"/>
    </source>
</evidence>
<feature type="active site" description="Proton acceptor" evidence="9">
    <location>
        <position position="49"/>
    </location>
</feature>
<comment type="function">
    <text evidence="1 9">The alpha subunit is responsible for the aldol cleavage of indoleglycerol phosphate to indole and glyceraldehyde 3-phosphate.</text>
</comment>
<dbReference type="HAMAP" id="MF_00131">
    <property type="entry name" value="Trp_synth_alpha"/>
    <property type="match status" value="1"/>
</dbReference>
<dbReference type="Proteomes" id="UP000231493">
    <property type="component" value="Unassembled WGS sequence"/>
</dbReference>
<dbReference type="SUPFAM" id="SSF51366">
    <property type="entry name" value="Ribulose-phoshate binding barrel"/>
    <property type="match status" value="1"/>
</dbReference>
<dbReference type="PANTHER" id="PTHR43406">
    <property type="entry name" value="TRYPTOPHAN SYNTHASE, ALPHA CHAIN"/>
    <property type="match status" value="1"/>
</dbReference>
<gene>
    <name evidence="9" type="primary">trpA</name>
    <name evidence="11" type="ORF">AUK42_06665</name>
    <name evidence="14" type="ORF">CO097_04805</name>
    <name evidence="13" type="ORF">COZ07_00240</name>
    <name evidence="12" type="ORF">COZ58_01200</name>
</gene>